<dbReference type="EnsemblPlants" id="TuG1812G0500005701.01.T02">
    <property type="protein sequence ID" value="TuG1812G0500005701.01.T02"/>
    <property type="gene ID" value="TuG1812G0500005701.01"/>
</dbReference>
<reference evidence="2" key="1">
    <citation type="journal article" date="2013" name="Nature">
        <title>Draft genome of the wheat A-genome progenitor Triticum urartu.</title>
        <authorList>
            <person name="Ling H.Q."/>
            <person name="Zhao S."/>
            <person name="Liu D."/>
            <person name="Wang J."/>
            <person name="Sun H."/>
            <person name="Zhang C."/>
            <person name="Fan H."/>
            <person name="Li D."/>
            <person name="Dong L."/>
            <person name="Tao Y."/>
            <person name="Gao C."/>
            <person name="Wu H."/>
            <person name="Li Y."/>
            <person name="Cui Y."/>
            <person name="Guo X."/>
            <person name="Zheng S."/>
            <person name="Wang B."/>
            <person name="Yu K."/>
            <person name="Liang Q."/>
            <person name="Yang W."/>
            <person name="Lou X."/>
            <person name="Chen J."/>
            <person name="Feng M."/>
            <person name="Jian J."/>
            <person name="Zhang X."/>
            <person name="Luo G."/>
            <person name="Jiang Y."/>
            <person name="Liu J."/>
            <person name="Wang Z."/>
            <person name="Sha Y."/>
            <person name="Zhang B."/>
            <person name="Wu H."/>
            <person name="Tang D."/>
            <person name="Shen Q."/>
            <person name="Xue P."/>
            <person name="Zou S."/>
            <person name="Wang X."/>
            <person name="Liu X."/>
            <person name="Wang F."/>
            <person name="Yang Y."/>
            <person name="An X."/>
            <person name="Dong Z."/>
            <person name="Zhang K."/>
            <person name="Zhang X."/>
            <person name="Luo M.C."/>
            <person name="Dvorak J."/>
            <person name="Tong Y."/>
            <person name="Wang J."/>
            <person name="Yang H."/>
            <person name="Li Z."/>
            <person name="Wang D."/>
            <person name="Zhang A."/>
            <person name="Wang J."/>
        </authorList>
    </citation>
    <scope>NUCLEOTIDE SEQUENCE</scope>
    <source>
        <strain evidence="2">cv. G1812</strain>
    </source>
</reference>
<protein>
    <submittedName>
        <fullName evidence="1">Uncharacterized protein</fullName>
    </submittedName>
</protein>
<proteinExistence type="predicted"/>
<dbReference type="Gramene" id="TuG1812G0500005701.01.T02">
    <property type="protein sequence ID" value="TuG1812G0500005701.01.T02"/>
    <property type="gene ID" value="TuG1812G0500005701.01"/>
</dbReference>
<keyword evidence="2" id="KW-1185">Reference proteome</keyword>
<dbReference type="Gramene" id="TuG1812G0500005701.01.T01">
    <property type="protein sequence ID" value="TuG1812G0500005701.01.T01"/>
    <property type="gene ID" value="TuG1812G0500005701.01"/>
</dbReference>
<reference evidence="1" key="3">
    <citation type="submission" date="2022-06" db="UniProtKB">
        <authorList>
            <consortium name="EnsemblPlants"/>
        </authorList>
    </citation>
    <scope>IDENTIFICATION</scope>
</reference>
<evidence type="ECO:0000313" key="1">
    <source>
        <dbReference type="EnsemblPlants" id="TuG1812G0500005701.01.T01"/>
    </source>
</evidence>
<name>A0A8R7UR65_TRIUA</name>
<evidence type="ECO:0000313" key="2">
    <source>
        <dbReference type="Proteomes" id="UP000015106"/>
    </source>
</evidence>
<sequence>MDVTSVDPQHWQAFVFKLIWNNLKGFLDTKSSAKDGNVPRHHDEHQRRNNPFIYFLLPLLYCCCHKDLPGHGAIMMC</sequence>
<accession>A0A8R7UR65</accession>
<dbReference type="AlphaFoldDB" id="A0A8R7UR65"/>
<organism evidence="1 2">
    <name type="scientific">Triticum urartu</name>
    <name type="common">Red wild einkorn</name>
    <name type="synonym">Crithodium urartu</name>
    <dbReference type="NCBI Taxonomy" id="4572"/>
    <lineage>
        <taxon>Eukaryota</taxon>
        <taxon>Viridiplantae</taxon>
        <taxon>Streptophyta</taxon>
        <taxon>Embryophyta</taxon>
        <taxon>Tracheophyta</taxon>
        <taxon>Spermatophyta</taxon>
        <taxon>Magnoliopsida</taxon>
        <taxon>Liliopsida</taxon>
        <taxon>Poales</taxon>
        <taxon>Poaceae</taxon>
        <taxon>BOP clade</taxon>
        <taxon>Pooideae</taxon>
        <taxon>Triticodae</taxon>
        <taxon>Triticeae</taxon>
        <taxon>Triticinae</taxon>
        <taxon>Triticum</taxon>
    </lineage>
</organism>
<dbReference type="EnsemblPlants" id="TuG1812G0500005701.01.T01">
    <property type="protein sequence ID" value="TuG1812G0500005701.01.T01"/>
    <property type="gene ID" value="TuG1812G0500005701.01"/>
</dbReference>
<reference evidence="1" key="2">
    <citation type="submission" date="2018-03" db="EMBL/GenBank/DDBJ databases">
        <title>The Triticum urartu genome reveals the dynamic nature of wheat genome evolution.</title>
        <authorList>
            <person name="Ling H."/>
            <person name="Ma B."/>
            <person name="Shi X."/>
            <person name="Liu H."/>
            <person name="Dong L."/>
            <person name="Sun H."/>
            <person name="Cao Y."/>
            <person name="Gao Q."/>
            <person name="Zheng S."/>
            <person name="Li Y."/>
            <person name="Yu Y."/>
            <person name="Du H."/>
            <person name="Qi M."/>
            <person name="Li Y."/>
            <person name="Yu H."/>
            <person name="Cui Y."/>
            <person name="Wang N."/>
            <person name="Chen C."/>
            <person name="Wu H."/>
            <person name="Zhao Y."/>
            <person name="Zhang J."/>
            <person name="Li Y."/>
            <person name="Zhou W."/>
            <person name="Zhang B."/>
            <person name="Hu W."/>
            <person name="Eijk M."/>
            <person name="Tang J."/>
            <person name="Witsenboer H."/>
            <person name="Zhao S."/>
            <person name="Li Z."/>
            <person name="Zhang A."/>
            <person name="Wang D."/>
            <person name="Liang C."/>
        </authorList>
    </citation>
    <scope>NUCLEOTIDE SEQUENCE [LARGE SCALE GENOMIC DNA]</scope>
    <source>
        <strain evidence="1">cv. G1812</strain>
    </source>
</reference>
<dbReference type="Proteomes" id="UP000015106">
    <property type="component" value="Chromosome 5"/>
</dbReference>